<evidence type="ECO:0000256" key="6">
    <source>
        <dbReference type="ARBA" id="ARBA00023125"/>
    </source>
</evidence>
<feature type="domain" description="UvrD-like helicase ATP-binding" evidence="12">
    <location>
        <begin position="7"/>
        <end position="283"/>
    </location>
</feature>
<dbReference type="CDD" id="cd17932">
    <property type="entry name" value="DEXQc_UvrD"/>
    <property type="match status" value="1"/>
</dbReference>
<name>A0ABS4ED90_9FIRM</name>
<accession>A0ABS4ED90</accession>
<keyword evidence="5 11" id="KW-0067">ATP-binding</keyword>
<comment type="catalytic activity">
    <reaction evidence="8">
        <text>Couples ATP hydrolysis with the unwinding of duplex DNA by translocating in the 3'-5' direction.</text>
        <dbReference type="EC" id="5.6.2.4"/>
    </reaction>
</comment>
<evidence type="ECO:0000256" key="4">
    <source>
        <dbReference type="ARBA" id="ARBA00022806"/>
    </source>
</evidence>
<dbReference type="Pfam" id="PF00580">
    <property type="entry name" value="UvrD-helicase"/>
    <property type="match status" value="1"/>
</dbReference>
<keyword evidence="4 11" id="KW-0347">Helicase</keyword>
<feature type="domain" description="UvrD-like helicase C-terminal" evidence="13">
    <location>
        <begin position="284"/>
        <end position="547"/>
    </location>
</feature>
<dbReference type="Pfam" id="PF13361">
    <property type="entry name" value="UvrD_C"/>
    <property type="match status" value="1"/>
</dbReference>
<dbReference type="PROSITE" id="PS51217">
    <property type="entry name" value="UVRD_HELICASE_CTER"/>
    <property type="match status" value="1"/>
</dbReference>
<keyword evidence="6" id="KW-0238">DNA-binding</keyword>
<comment type="caution">
    <text evidence="14">The sequence shown here is derived from an EMBL/GenBank/DDBJ whole genome shotgun (WGS) entry which is preliminary data.</text>
</comment>
<comment type="similarity">
    <text evidence="1">Belongs to the helicase family. UvrD subfamily.</text>
</comment>
<keyword evidence="2 11" id="KW-0547">Nucleotide-binding</keyword>
<sequence length="624" mass="72106">MGSSLLNELNGEQKLAAKHVNGPCLVVAGPGSGKTRVISHRLVNLVINENISPKNILAISFTKASSTEMKNRTISLSDDHRMGRVNFGTFHSVFFRILRYFEGYDLKSLIDDKTKVTAIKGIMKSLNVEDADDNDVIGEVINEISYVKNELMDPRSFNSNIVEKGDFSTLYNMYENLKHEINKIDFDDMLIKTYELLNRDKNALNVVRSKYKYILVDEFQDINKVQFEVLKLIGTPDNNVFVVGDEDQSIYGFRGARPDFLVEFEEYFGKSQKVVLDLNYRSYSEILETSNRLIEKNKNRYKKVIKSEIGSGGSVKYITAKDSDDEANIIIDEIIRKVENKKADYSDYAIIYRNNIQSRAFVDILIDRRINFSVKDIPVTIYDHWACRDLISYLKIGIEKGSNNDWIKIINKPFRYISRDSINMVKEEEDLLFALLNKCDLHKKQIETLEDLDIDMNYIKGLSPEYAISYIRETLDYDRYILDYCTNKKIKVKDIMNILIDFGDSAKKYNATEEFLKHIEEVKSEISKKGKDDVSGIMLTTMHSAKGLEFKHVYIVGVDENTIPYKTEKDKDTTELEKHIEEERRLLYVGITRAKESVCISYPTFKHNKKVQGSVFIEETKNKK</sequence>
<keyword evidence="3 11" id="KW-0378">Hydrolase</keyword>
<evidence type="ECO:0000256" key="1">
    <source>
        <dbReference type="ARBA" id="ARBA00009922"/>
    </source>
</evidence>
<comment type="catalytic activity">
    <reaction evidence="10">
        <text>ATP + H2O = ADP + phosphate + H(+)</text>
        <dbReference type="Rhea" id="RHEA:13065"/>
        <dbReference type="ChEBI" id="CHEBI:15377"/>
        <dbReference type="ChEBI" id="CHEBI:15378"/>
        <dbReference type="ChEBI" id="CHEBI:30616"/>
        <dbReference type="ChEBI" id="CHEBI:43474"/>
        <dbReference type="ChEBI" id="CHEBI:456216"/>
        <dbReference type="EC" id="5.6.2.4"/>
    </reaction>
</comment>
<dbReference type="RefSeq" id="WP_209457296.1">
    <property type="nucleotide sequence ID" value="NZ_BAAACS010000019.1"/>
</dbReference>
<dbReference type="CDD" id="cd18807">
    <property type="entry name" value="SF1_C_UvrD"/>
    <property type="match status" value="1"/>
</dbReference>
<evidence type="ECO:0000259" key="12">
    <source>
        <dbReference type="PROSITE" id="PS51198"/>
    </source>
</evidence>
<evidence type="ECO:0000256" key="3">
    <source>
        <dbReference type="ARBA" id="ARBA00022801"/>
    </source>
</evidence>
<dbReference type="GO" id="GO:0016787">
    <property type="term" value="F:hydrolase activity"/>
    <property type="evidence" value="ECO:0007669"/>
    <property type="project" value="UniProtKB-KW"/>
</dbReference>
<dbReference type="PROSITE" id="PS51198">
    <property type="entry name" value="UVRD_HELICASE_ATP_BIND"/>
    <property type="match status" value="1"/>
</dbReference>
<keyword evidence="7" id="KW-0413">Isomerase</keyword>
<dbReference type="Gene3D" id="1.10.10.160">
    <property type="match status" value="1"/>
</dbReference>
<evidence type="ECO:0000259" key="13">
    <source>
        <dbReference type="PROSITE" id="PS51217"/>
    </source>
</evidence>
<dbReference type="InterPro" id="IPR000212">
    <property type="entry name" value="DNA_helicase_UvrD/REP"/>
</dbReference>
<evidence type="ECO:0000256" key="10">
    <source>
        <dbReference type="ARBA" id="ARBA00048988"/>
    </source>
</evidence>
<dbReference type="InterPro" id="IPR013986">
    <property type="entry name" value="DExx_box_DNA_helicase_dom_sf"/>
</dbReference>
<organism evidence="14 15">
    <name type="scientific">Metaclostridioides mangenotii</name>
    <dbReference type="NCBI Taxonomy" id="1540"/>
    <lineage>
        <taxon>Bacteria</taxon>
        <taxon>Bacillati</taxon>
        <taxon>Bacillota</taxon>
        <taxon>Clostridia</taxon>
        <taxon>Peptostreptococcales</taxon>
        <taxon>Peptostreptococcaceae</taxon>
        <taxon>Metaclostridioides</taxon>
    </lineage>
</organism>
<evidence type="ECO:0000313" key="15">
    <source>
        <dbReference type="Proteomes" id="UP000767291"/>
    </source>
</evidence>
<evidence type="ECO:0000313" key="14">
    <source>
        <dbReference type="EMBL" id="MBP1855910.1"/>
    </source>
</evidence>
<dbReference type="PANTHER" id="PTHR11070">
    <property type="entry name" value="UVRD / RECB / PCRA DNA HELICASE FAMILY MEMBER"/>
    <property type="match status" value="1"/>
</dbReference>
<protein>
    <recommendedName>
        <fullName evidence="9">DNA 3'-5' helicase</fullName>
        <ecNumber evidence="9">5.6.2.4</ecNumber>
    </recommendedName>
</protein>
<reference evidence="14 15" key="1">
    <citation type="submission" date="2021-03" db="EMBL/GenBank/DDBJ databases">
        <title>Genomic Encyclopedia of Type Strains, Phase IV (KMG-IV): sequencing the most valuable type-strain genomes for metagenomic binning, comparative biology and taxonomic classification.</title>
        <authorList>
            <person name="Goeker M."/>
        </authorList>
    </citation>
    <scope>NUCLEOTIDE SEQUENCE [LARGE SCALE GENOMIC DNA]</scope>
    <source>
        <strain evidence="14 15">DSM 1289</strain>
    </source>
</reference>
<dbReference type="SUPFAM" id="SSF52540">
    <property type="entry name" value="P-loop containing nucleoside triphosphate hydrolases"/>
    <property type="match status" value="1"/>
</dbReference>
<dbReference type="PANTHER" id="PTHR11070:SF2">
    <property type="entry name" value="ATP-DEPENDENT DNA HELICASE SRS2"/>
    <property type="match status" value="1"/>
</dbReference>
<dbReference type="Gene3D" id="3.40.50.300">
    <property type="entry name" value="P-loop containing nucleotide triphosphate hydrolases"/>
    <property type="match status" value="2"/>
</dbReference>
<dbReference type="Gene3D" id="1.10.486.10">
    <property type="entry name" value="PCRA, domain 4"/>
    <property type="match status" value="1"/>
</dbReference>
<evidence type="ECO:0000256" key="5">
    <source>
        <dbReference type="ARBA" id="ARBA00022840"/>
    </source>
</evidence>
<keyword evidence="15" id="KW-1185">Reference proteome</keyword>
<dbReference type="InterPro" id="IPR027417">
    <property type="entry name" value="P-loop_NTPase"/>
</dbReference>
<dbReference type="Proteomes" id="UP000767291">
    <property type="component" value="Unassembled WGS sequence"/>
</dbReference>
<dbReference type="InterPro" id="IPR014016">
    <property type="entry name" value="UvrD-like_ATP-bd"/>
</dbReference>
<evidence type="ECO:0000256" key="8">
    <source>
        <dbReference type="ARBA" id="ARBA00034617"/>
    </source>
</evidence>
<dbReference type="EC" id="5.6.2.4" evidence="9"/>
<evidence type="ECO:0000256" key="7">
    <source>
        <dbReference type="ARBA" id="ARBA00023235"/>
    </source>
</evidence>
<feature type="binding site" evidence="11">
    <location>
        <begin position="28"/>
        <end position="35"/>
    </location>
    <ligand>
        <name>ATP</name>
        <dbReference type="ChEBI" id="CHEBI:30616"/>
    </ligand>
</feature>
<dbReference type="InterPro" id="IPR014017">
    <property type="entry name" value="DNA_helicase_UvrD-like_C"/>
</dbReference>
<gene>
    <name evidence="14" type="ORF">J2Z43_002311</name>
</gene>
<evidence type="ECO:0000256" key="2">
    <source>
        <dbReference type="ARBA" id="ARBA00022741"/>
    </source>
</evidence>
<dbReference type="GO" id="GO:0003678">
    <property type="term" value="F:DNA helicase activity"/>
    <property type="evidence" value="ECO:0007669"/>
    <property type="project" value="UniProtKB-EC"/>
</dbReference>
<dbReference type="EMBL" id="JAGGJX010000005">
    <property type="protein sequence ID" value="MBP1855910.1"/>
    <property type="molecule type" value="Genomic_DNA"/>
</dbReference>
<proteinExistence type="inferred from homology"/>
<evidence type="ECO:0000256" key="11">
    <source>
        <dbReference type="PROSITE-ProRule" id="PRU00560"/>
    </source>
</evidence>
<evidence type="ECO:0000256" key="9">
    <source>
        <dbReference type="ARBA" id="ARBA00034808"/>
    </source>
</evidence>